<accession>A0A3D9XMQ4</accession>
<proteinExistence type="predicted"/>
<evidence type="ECO:0000313" key="2">
    <source>
        <dbReference type="EMBL" id="REF71735.1"/>
    </source>
</evidence>
<dbReference type="EMBL" id="QUMX01000045">
    <property type="protein sequence ID" value="REG32457.1"/>
    <property type="molecule type" value="Genomic_DNA"/>
</dbReference>
<dbReference type="RefSeq" id="WP_036761050.1">
    <property type="nucleotide sequence ID" value="NZ_CP035287.1"/>
</dbReference>
<dbReference type="Proteomes" id="UP000256941">
    <property type="component" value="Unassembled WGS sequence"/>
</dbReference>
<feature type="signal peptide" evidence="1">
    <location>
        <begin position="1"/>
        <end position="24"/>
    </location>
</feature>
<feature type="chain" id="PRO_5044592649" description="Nickel/cobalt transporter regulator" evidence="1">
    <location>
        <begin position="25"/>
        <end position="105"/>
    </location>
</feature>
<dbReference type="Proteomes" id="UP000256794">
    <property type="component" value="Unassembled WGS sequence"/>
</dbReference>
<gene>
    <name evidence="3" type="ORF">ATH84_104529</name>
    <name evidence="2" type="ORF">BDD41_0191</name>
</gene>
<protein>
    <recommendedName>
        <fullName evidence="6">Nickel/cobalt transporter regulator</fullName>
    </recommendedName>
</protein>
<keyword evidence="1" id="KW-0732">Signal</keyword>
<accession>A0A3E0BGB6</accession>
<evidence type="ECO:0000313" key="4">
    <source>
        <dbReference type="Proteomes" id="UP000256794"/>
    </source>
</evidence>
<comment type="caution">
    <text evidence="2">The sequence shown here is derived from an EMBL/GenBank/DDBJ whole genome shotgun (WGS) entry which is preliminary data.</text>
</comment>
<evidence type="ECO:0000256" key="1">
    <source>
        <dbReference type="SAM" id="SignalP"/>
    </source>
</evidence>
<reference evidence="4 5" key="1">
    <citation type="submission" date="2018-08" db="EMBL/GenBank/DDBJ databases">
        <title>Genomic Encyclopedia of Archaeal and Bacterial Type Strains, Phase II (KMG-II): from individual species to whole genera.</title>
        <authorList>
            <person name="Goeker M."/>
        </authorList>
    </citation>
    <scope>NUCLEOTIDE SEQUENCE [LARGE SCALE GENOMIC DNA]</scope>
    <source>
        <strain evidence="2 5">DSM 17099</strain>
        <strain evidence="3 4">DSM 582</strain>
    </source>
</reference>
<evidence type="ECO:0000313" key="3">
    <source>
        <dbReference type="EMBL" id="REG32457.1"/>
    </source>
</evidence>
<dbReference type="EMBL" id="QTUJ01000001">
    <property type="protein sequence ID" value="REF71735.1"/>
    <property type="molecule type" value="Genomic_DNA"/>
</dbReference>
<evidence type="ECO:0000313" key="5">
    <source>
        <dbReference type="Proteomes" id="UP000256941"/>
    </source>
</evidence>
<name>A0A3D9XMQ4_PARVE</name>
<dbReference type="AlphaFoldDB" id="A0A3D9XMQ4"/>
<keyword evidence="4" id="KW-1185">Reference proteome</keyword>
<organism evidence="2 5">
    <name type="scientific">Paracoccus versutus</name>
    <name type="common">Thiobacillus versutus</name>
    <dbReference type="NCBI Taxonomy" id="34007"/>
    <lineage>
        <taxon>Bacteria</taxon>
        <taxon>Pseudomonadati</taxon>
        <taxon>Pseudomonadota</taxon>
        <taxon>Alphaproteobacteria</taxon>
        <taxon>Rhodobacterales</taxon>
        <taxon>Paracoccaceae</taxon>
        <taxon>Paracoccus</taxon>
    </lineage>
</organism>
<sequence>MLRNRQSLILAAALIGLLAPATLAQGVGQAAKANAQATFGQSAMLRVGDRLDSARLHQVTRPGLYGMSEAPSGSRYGIVDGKLIRYDPESAQVLSIIRQVDRIVD</sequence>
<dbReference type="OrthoDB" id="7779104at2"/>
<evidence type="ECO:0008006" key="6">
    <source>
        <dbReference type="Google" id="ProtNLM"/>
    </source>
</evidence>